<evidence type="ECO:0000256" key="1">
    <source>
        <dbReference type="SAM" id="Phobius"/>
    </source>
</evidence>
<reference evidence="3" key="1">
    <citation type="journal article" date="2022" name="Cell">
        <title>Design, construction, and in vivo augmentation of a complex gut microbiome.</title>
        <authorList>
            <person name="Cheng A.G."/>
            <person name="Ho P.Y."/>
            <person name="Aranda-Diaz A."/>
            <person name="Jain S."/>
            <person name="Yu F.B."/>
            <person name="Meng X."/>
            <person name="Wang M."/>
            <person name="Iakiviak M."/>
            <person name="Nagashima K."/>
            <person name="Zhao A."/>
            <person name="Murugkar P."/>
            <person name="Patil A."/>
            <person name="Atabakhsh K."/>
            <person name="Weakley A."/>
            <person name="Yan J."/>
            <person name="Brumbaugh A.R."/>
            <person name="Higginbottom S."/>
            <person name="Dimas A."/>
            <person name="Shiver A.L."/>
            <person name="Deutschbauer A."/>
            <person name="Neff N."/>
            <person name="Sonnenburg J.L."/>
            <person name="Huang K.C."/>
            <person name="Fischbach M.A."/>
        </authorList>
    </citation>
    <scope>NUCLEOTIDE SEQUENCE</scope>
    <source>
        <strain evidence="3">DSM 19829</strain>
    </source>
</reference>
<dbReference type="Proteomes" id="UP001060164">
    <property type="component" value="Chromosome"/>
</dbReference>
<keyword evidence="1" id="KW-0472">Membrane</keyword>
<proteinExistence type="predicted"/>
<evidence type="ECO:0000313" key="4">
    <source>
        <dbReference type="Proteomes" id="UP001060164"/>
    </source>
</evidence>
<dbReference type="PANTHER" id="PTHR31302:SF0">
    <property type="entry name" value="TRANSMEMBRANE PROTEIN WITH METALLOPHOSPHOESTERASE DOMAIN"/>
    <property type="match status" value="1"/>
</dbReference>
<protein>
    <submittedName>
        <fullName evidence="3">Metallophosphoesterase</fullName>
    </submittedName>
</protein>
<keyword evidence="4" id="KW-1185">Reference proteome</keyword>
<feature type="transmembrane region" description="Helical" evidence="1">
    <location>
        <begin position="112"/>
        <end position="132"/>
    </location>
</feature>
<feature type="transmembrane region" description="Helical" evidence="1">
    <location>
        <begin position="70"/>
        <end position="91"/>
    </location>
</feature>
<evidence type="ECO:0000313" key="3">
    <source>
        <dbReference type="EMBL" id="UWP58206.1"/>
    </source>
</evidence>
<dbReference type="InterPro" id="IPR004843">
    <property type="entry name" value="Calcineurin-like_PHP"/>
</dbReference>
<sequence length="399" mass="45180">MLAIYLSPIYILLNLYIMRWLIWWMSACSRHFKKKWVRAAVIVIYAFFALSLLTGFLLPVGKAQRFMKLIGNYWLGVLLYVILTVIIADIIRMILLRIPRIDKRKLRSRRTFVTAGTCCIVLIAAVSLGGAANARVVRTTRYDVTVDKAAGGLDSLNIVLAADLHLGYNIGCRQMERMVRKINAEDPDLVVFAGDIFDNEYEALDDPERLISIFRGIKSRYGVYACYGNHDIEEKILAGFTFHKKGEKKVSDVRMDEFLEKAGIRLLRDEGTLIDDSFYVYGRPDRERPGRGISVRKTPEEITADMDRSKPILVIDHQPKELQELADAGVDLDLCGHTHDGQMFPGNLTIGLMWENACGYLQKDKMHNIVTSGVGLFGPNMRVGTIAEVCRITVHFNEN</sequence>
<dbReference type="Pfam" id="PF00149">
    <property type="entry name" value="Metallophos"/>
    <property type="match status" value="1"/>
</dbReference>
<feature type="domain" description="Calcineurin-like phosphoesterase" evidence="2">
    <location>
        <begin position="157"/>
        <end position="340"/>
    </location>
</feature>
<dbReference type="RefSeq" id="WP_028529265.1">
    <property type="nucleotide sequence ID" value="NZ_CABLBR010000021.1"/>
</dbReference>
<dbReference type="PANTHER" id="PTHR31302">
    <property type="entry name" value="TRANSMEMBRANE PROTEIN WITH METALLOPHOSPHOESTERASE DOMAIN-RELATED"/>
    <property type="match status" value="1"/>
</dbReference>
<keyword evidence="1" id="KW-1133">Transmembrane helix</keyword>
<dbReference type="InterPro" id="IPR029052">
    <property type="entry name" value="Metallo-depent_PP-like"/>
</dbReference>
<dbReference type="InterPro" id="IPR051158">
    <property type="entry name" value="Metallophosphoesterase_sf"/>
</dbReference>
<evidence type="ECO:0000259" key="2">
    <source>
        <dbReference type="Pfam" id="PF00149"/>
    </source>
</evidence>
<accession>A0ABY5VE91</accession>
<dbReference type="EMBL" id="CP102290">
    <property type="protein sequence ID" value="UWP58206.1"/>
    <property type="molecule type" value="Genomic_DNA"/>
</dbReference>
<keyword evidence="1" id="KW-0812">Transmembrane</keyword>
<feature type="transmembrane region" description="Helical" evidence="1">
    <location>
        <begin position="36"/>
        <end position="58"/>
    </location>
</feature>
<feature type="transmembrane region" description="Helical" evidence="1">
    <location>
        <begin position="6"/>
        <end position="24"/>
    </location>
</feature>
<name>A0ABY5VE91_9FIRM</name>
<dbReference type="CDD" id="cd07385">
    <property type="entry name" value="MPP_YkuE_C"/>
    <property type="match status" value="1"/>
</dbReference>
<organism evidence="3 4">
    <name type="scientific">Ruminococcus gauvreauii</name>
    <dbReference type="NCBI Taxonomy" id="438033"/>
    <lineage>
        <taxon>Bacteria</taxon>
        <taxon>Bacillati</taxon>
        <taxon>Bacillota</taxon>
        <taxon>Clostridia</taxon>
        <taxon>Eubacteriales</taxon>
        <taxon>Oscillospiraceae</taxon>
        <taxon>Ruminococcus</taxon>
    </lineage>
</organism>
<dbReference type="Gene3D" id="3.60.21.10">
    <property type="match status" value="1"/>
</dbReference>
<gene>
    <name evidence="3" type="ORF">NQ502_12545</name>
</gene>
<dbReference type="SUPFAM" id="SSF56300">
    <property type="entry name" value="Metallo-dependent phosphatases"/>
    <property type="match status" value="1"/>
</dbReference>